<dbReference type="Proteomes" id="UP000217790">
    <property type="component" value="Unassembled WGS sequence"/>
</dbReference>
<organism evidence="2 3">
    <name type="scientific">Armillaria gallica</name>
    <name type="common">Bulbous honey fungus</name>
    <name type="synonym">Armillaria bulbosa</name>
    <dbReference type="NCBI Taxonomy" id="47427"/>
    <lineage>
        <taxon>Eukaryota</taxon>
        <taxon>Fungi</taxon>
        <taxon>Dikarya</taxon>
        <taxon>Basidiomycota</taxon>
        <taxon>Agaricomycotina</taxon>
        <taxon>Agaricomycetes</taxon>
        <taxon>Agaricomycetidae</taxon>
        <taxon>Agaricales</taxon>
        <taxon>Marasmiineae</taxon>
        <taxon>Physalacriaceae</taxon>
        <taxon>Armillaria</taxon>
    </lineage>
</organism>
<sequence length="211" mass="24106">MIDSAYPWAMVWVDQHQSIHFQDWYHHLEESRLQRLQQFGEPQIITELQGWWTPDIGDTHRIRALIYNERYVHQPDGHNQRQDNPSWLLRGEDAVFRYINSFPPTTPQSPYQSEGSVDIDAIQEDVPMTPTVDTAADDTLDIRPEAVPNATAQDPMIATTTEEISADPHDIPLPADTDEDMSEILIPTAEIEVTAQGKSHDPEPTTTKRQN</sequence>
<evidence type="ECO:0000256" key="1">
    <source>
        <dbReference type="SAM" id="MobiDB-lite"/>
    </source>
</evidence>
<gene>
    <name evidence="2" type="ORF">ARMGADRAFT_1088604</name>
</gene>
<dbReference type="EMBL" id="KZ293700">
    <property type="protein sequence ID" value="PBK84137.1"/>
    <property type="molecule type" value="Genomic_DNA"/>
</dbReference>
<protein>
    <submittedName>
        <fullName evidence="2">Uncharacterized protein</fullName>
    </submittedName>
</protein>
<dbReference type="AlphaFoldDB" id="A0A2H3D509"/>
<feature type="region of interest" description="Disordered" evidence="1">
    <location>
        <begin position="190"/>
        <end position="211"/>
    </location>
</feature>
<evidence type="ECO:0000313" key="3">
    <source>
        <dbReference type="Proteomes" id="UP000217790"/>
    </source>
</evidence>
<keyword evidence="3" id="KW-1185">Reference proteome</keyword>
<evidence type="ECO:0000313" key="2">
    <source>
        <dbReference type="EMBL" id="PBK84137.1"/>
    </source>
</evidence>
<dbReference type="InParanoid" id="A0A2H3D509"/>
<name>A0A2H3D509_ARMGA</name>
<dbReference type="OrthoDB" id="2947350at2759"/>
<reference evidence="3" key="1">
    <citation type="journal article" date="2017" name="Nat. Ecol. Evol.">
        <title>Genome expansion and lineage-specific genetic innovations in the forest pathogenic fungi Armillaria.</title>
        <authorList>
            <person name="Sipos G."/>
            <person name="Prasanna A.N."/>
            <person name="Walter M.C."/>
            <person name="O'Connor E."/>
            <person name="Balint B."/>
            <person name="Krizsan K."/>
            <person name="Kiss B."/>
            <person name="Hess J."/>
            <person name="Varga T."/>
            <person name="Slot J."/>
            <person name="Riley R."/>
            <person name="Boka B."/>
            <person name="Rigling D."/>
            <person name="Barry K."/>
            <person name="Lee J."/>
            <person name="Mihaltcheva S."/>
            <person name="LaButti K."/>
            <person name="Lipzen A."/>
            <person name="Waldron R."/>
            <person name="Moloney N.M."/>
            <person name="Sperisen C."/>
            <person name="Kredics L."/>
            <person name="Vagvoelgyi C."/>
            <person name="Patrignani A."/>
            <person name="Fitzpatrick D."/>
            <person name="Nagy I."/>
            <person name="Doyle S."/>
            <person name="Anderson J.B."/>
            <person name="Grigoriev I.V."/>
            <person name="Gueldener U."/>
            <person name="Muensterkoetter M."/>
            <person name="Nagy L.G."/>
        </authorList>
    </citation>
    <scope>NUCLEOTIDE SEQUENCE [LARGE SCALE GENOMIC DNA]</scope>
    <source>
        <strain evidence="3">Ar21-2</strain>
    </source>
</reference>
<proteinExistence type="predicted"/>
<accession>A0A2H3D509</accession>